<keyword evidence="3" id="KW-1185">Reference proteome</keyword>
<gene>
    <name evidence="2" type="ORF">K435DRAFT_887520</name>
</gene>
<protein>
    <submittedName>
        <fullName evidence="2">Uncharacterized protein</fullName>
    </submittedName>
</protein>
<organism evidence="2 3">
    <name type="scientific">Dendrothele bispora (strain CBS 962.96)</name>
    <dbReference type="NCBI Taxonomy" id="1314807"/>
    <lineage>
        <taxon>Eukaryota</taxon>
        <taxon>Fungi</taxon>
        <taxon>Dikarya</taxon>
        <taxon>Basidiomycota</taxon>
        <taxon>Agaricomycotina</taxon>
        <taxon>Agaricomycetes</taxon>
        <taxon>Agaricomycetidae</taxon>
        <taxon>Agaricales</taxon>
        <taxon>Agaricales incertae sedis</taxon>
        <taxon>Dendrothele</taxon>
    </lineage>
</organism>
<keyword evidence="1" id="KW-0812">Transmembrane</keyword>
<evidence type="ECO:0000313" key="3">
    <source>
        <dbReference type="Proteomes" id="UP000297245"/>
    </source>
</evidence>
<proteinExistence type="predicted"/>
<name>A0A4S8KS22_DENBC</name>
<dbReference type="Proteomes" id="UP000297245">
    <property type="component" value="Unassembled WGS sequence"/>
</dbReference>
<reference evidence="2 3" key="1">
    <citation type="journal article" date="2019" name="Nat. Ecol. Evol.">
        <title>Megaphylogeny resolves global patterns of mushroom evolution.</title>
        <authorList>
            <person name="Varga T."/>
            <person name="Krizsan K."/>
            <person name="Foldi C."/>
            <person name="Dima B."/>
            <person name="Sanchez-Garcia M."/>
            <person name="Sanchez-Ramirez S."/>
            <person name="Szollosi G.J."/>
            <person name="Szarkandi J.G."/>
            <person name="Papp V."/>
            <person name="Albert L."/>
            <person name="Andreopoulos W."/>
            <person name="Angelini C."/>
            <person name="Antonin V."/>
            <person name="Barry K.W."/>
            <person name="Bougher N.L."/>
            <person name="Buchanan P."/>
            <person name="Buyck B."/>
            <person name="Bense V."/>
            <person name="Catcheside P."/>
            <person name="Chovatia M."/>
            <person name="Cooper J."/>
            <person name="Damon W."/>
            <person name="Desjardin D."/>
            <person name="Finy P."/>
            <person name="Geml J."/>
            <person name="Haridas S."/>
            <person name="Hughes K."/>
            <person name="Justo A."/>
            <person name="Karasinski D."/>
            <person name="Kautmanova I."/>
            <person name="Kiss B."/>
            <person name="Kocsube S."/>
            <person name="Kotiranta H."/>
            <person name="LaButti K.M."/>
            <person name="Lechner B.E."/>
            <person name="Liimatainen K."/>
            <person name="Lipzen A."/>
            <person name="Lukacs Z."/>
            <person name="Mihaltcheva S."/>
            <person name="Morgado L.N."/>
            <person name="Niskanen T."/>
            <person name="Noordeloos M.E."/>
            <person name="Ohm R.A."/>
            <person name="Ortiz-Santana B."/>
            <person name="Ovrebo C."/>
            <person name="Racz N."/>
            <person name="Riley R."/>
            <person name="Savchenko A."/>
            <person name="Shiryaev A."/>
            <person name="Soop K."/>
            <person name="Spirin V."/>
            <person name="Szebenyi C."/>
            <person name="Tomsovsky M."/>
            <person name="Tulloss R.E."/>
            <person name="Uehling J."/>
            <person name="Grigoriev I.V."/>
            <person name="Vagvolgyi C."/>
            <person name="Papp T."/>
            <person name="Martin F.M."/>
            <person name="Miettinen O."/>
            <person name="Hibbett D.S."/>
            <person name="Nagy L.G."/>
        </authorList>
    </citation>
    <scope>NUCLEOTIDE SEQUENCE [LARGE SCALE GENOMIC DNA]</scope>
    <source>
        <strain evidence="2 3">CBS 962.96</strain>
    </source>
</reference>
<dbReference type="AlphaFoldDB" id="A0A4S8KS22"/>
<keyword evidence="1" id="KW-0472">Membrane</keyword>
<accession>A0A4S8KS22</accession>
<keyword evidence="1" id="KW-1133">Transmembrane helix</keyword>
<dbReference type="EMBL" id="ML180185">
    <property type="protein sequence ID" value="THU78473.1"/>
    <property type="molecule type" value="Genomic_DNA"/>
</dbReference>
<sequence length="180" mass="20913">MPYADTYIKPHAAMEKSEAASTSSTMLSQLDKTQLEAVLTVRQGYTLTILMTALFFAAIFRLRYPCMTLSGLKEFVDKLNGIIHKFTEEGGPSTYFRIRISSLRRNIDDIEYQRNNNIFLWSSTHRYLQSSFVILWKIIKCYDKARDLQVSILNAITHKHRALEDFEDNYHRNLSVQGSF</sequence>
<evidence type="ECO:0000256" key="1">
    <source>
        <dbReference type="SAM" id="Phobius"/>
    </source>
</evidence>
<feature type="transmembrane region" description="Helical" evidence="1">
    <location>
        <begin position="45"/>
        <end position="64"/>
    </location>
</feature>
<evidence type="ECO:0000313" key="2">
    <source>
        <dbReference type="EMBL" id="THU78473.1"/>
    </source>
</evidence>